<feature type="region of interest" description="Disordered" evidence="2">
    <location>
        <begin position="1"/>
        <end position="96"/>
    </location>
</feature>
<dbReference type="Proteomes" id="UP001216253">
    <property type="component" value="Unassembled WGS sequence"/>
</dbReference>
<reference evidence="3 4" key="1">
    <citation type="submission" date="2023-03" db="EMBL/GenBank/DDBJ databases">
        <title>NovoSphingobium album sp. nov. isolated from polycyclic aromatic hydrocarbons- and heavy-metal polluted soil.</title>
        <authorList>
            <person name="Liu Z."/>
            <person name="Wang K."/>
        </authorList>
    </citation>
    <scope>NUCLEOTIDE SEQUENCE [LARGE SCALE GENOMIC DNA]</scope>
    <source>
        <strain evidence="3 4">H3SJ31-1</strain>
    </source>
</reference>
<comment type="caution">
    <text evidence="3">The sequence shown here is derived from an EMBL/GenBank/DDBJ whole genome shotgun (WGS) entry which is preliminary data.</text>
</comment>
<organism evidence="3 4">
    <name type="scientific">Novosphingobium album</name>
    <name type="common">ex Liu et al. 2023</name>
    <dbReference type="NCBI Taxonomy" id="3031130"/>
    <lineage>
        <taxon>Bacteria</taxon>
        <taxon>Pseudomonadati</taxon>
        <taxon>Pseudomonadota</taxon>
        <taxon>Alphaproteobacteria</taxon>
        <taxon>Sphingomonadales</taxon>
        <taxon>Sphingomonadaceae</taxon>
        <taxon>Novosphingobium</taxon>
    </lineage>
</organism>
<dbReference type="RefSeq" id="WP_275230527.1">
    <property type="nucleotide sequence ID" value="NZ_JARESE010000082.1"/>
</dbReference>
<proteinExistence type="predicted"/>
<dbReference type="EMBL" id="JARESE010000082">
    <property type="protein sequence ID" value="MDE8654418.1"/>
    <property type="molecule type" value="Genomic_DNA"/>
</dbReference>
<evidence type="ECO:0000256" key="2">
    <source>
        <dbReference type="SAM" id="MobiDB-lite"/>
    </source>
</evidence>
<keyword evidence="4" id="KW-1185">Reference proteome</keyword>
<keyword evidence="1" id="KW-0175">Coiled coil</keyword>
<evidence type="ECO:0000313" key="4">
    <source>
        <dbReference type="Proteomes" id="UP001216253"/>
    </source>
</evidence>
<accession>A0ABT5WWZ7</accession>
<name>A0ABT5WWZ7_9SPHN</name>
<gene>
    <name evidence="3" type="ORF">PYV00_22230</name>
</gene>
<sequence length="216" mass="23361">MTHKTDNGVDAAQSKTPKHAAREKPARQPLRRKSGKPAAPDQAATMEMAETAAPDRPARKRGMGKMTAPRRKRAAPVPAAHPLPVPANDPDGPLPLAAVAPGRGVLLGPAPEPHVMPDAARPIPRNRAPVLYRKGLVANFGDWLRSAAEGVAWLMPRKRKPQRVVQPAMPAIARANREISSLRIENARLRRKLDALEAIEQGRQAVETARKEPAEG</sequence>
<evidence type="ECO:0000313" key="3">
    <source>
        <dbReference type="EMBL" id="MDE8654418.1"/>
    </source>
</evidence>
<feature type="coiled-coil region" evidence="1">
    <location>
        <begin position="172"/>
        <end position="199"/>
    </location>
</feature>
<feature type="compositionally biased region" description="Basic residues" evidence="2">
    <location>
        <begin position="58"/>
        <end position="74"/>
    </location>
</feature>
<protein>
    <submittedName>
        <fullName evidence="3">Uncharacterized protein</fullName>
    </submittedName>
</protein>
<evidence type="ECO:0000256" key="1">
    <source>
        <dbReference type="SAM" id="Coils"/>
    </source>
</evidence>
<feature type="compositionally biased region" description="Low complexity" evidence="2">
    <location>
        <begin position="43"/>
        <end position="52"/>
    </location>
</feature>